<feature type="region of interest" description="Disordered" evidence="1">
    <location>
        <begin position="75"/>
        <end position="103"/>
    </location>
</feature>
<accession>A0A813JK60</accession>
<reference evidence="2" key="1">
    <citation type="submission" date="2021-02" db="EMBL/GenBank/DDBJ databases">
        <authorList>
            <person name="Dougan E. K."/>
            <person name="Rhodes N."/>
            <person name="Thang M."/>
            <person name="Chan C."/>
        </authorList>
    </citation>
    <scope>NUCLEOTIDE SEQUENCE</scope>
</reference>
<proteinExistence type="predicted"/>
<dbReference type="AlphaFoldDB" id="A0A813JK60"/>
<evidence type="ECO:0008006" key="4">
    <source>
        <dbReference type="Google" id="ProtNLM"/>
    </source>
</evidence>
<comment type="caution">
    <text evidence="2">The sequence shown here is derived from an EMBL/GenBank/DDBJ whole genome shotgun (WGS) entry which is preliminary data.</text>
</comment>
<dbReference type="Proteomes" id="UP000626109">
    <property type="component" value="Unassembled WGS sequence"/>
</dbReference>
<sequence>VCMDLSSADVRVWQLGQRAMSGMATVPKMSLCVPLKGELAHEGGTCKPCVFNLRGLCQDSAEMCRFCHEPHDKTKRANRKVRKQRQQIRERARTPSPEPAWAR</sequence>
<evidence type="ECO:0000256" key="1">
    <source>
        <dbReference type="SAM" id="MobiDB-lite"/>
    </source>
</evidence>
<feature type="compositionally biased region" description="Basic residues" evidence="1">
    <location>
        <begin position="75"/>
        <end position="86"/>
    </location>
</feature>
<organism evidence="2 3">
    <name type="scientific">Polarella glacialis</name>
    <name type="common">Dinoflagellate</name>
    <dbReference type="NCBI Taxonomy" id="89957"/>
    <lineage>
        <taxon>Eukaryota</taxon>
        <taxon>Sar</taxon>
        <taxon>Alveolata</taxon>
        <taxon>Dinophyceae</taxon>
        <taxon>Suessiales</taxon>
        <taxon>Suessiaceae</taxon>
        <taxon>Polarella</taxon>
    </lineage>
</organism>
<name>A0A813JK60_POLGL</name>
<evidence type="ECO:0000313" key="2">
    <source>
        <dbReference type="EMBL" id="CAE8677124.1"/>
    </source>
</evidence>
<dbReference type="EMBL" id="CAJNNW010025401">
    <property type="protein sequence ID" value="CAE8677124.1"/>
    <property type="molecule type" value="Genomic_DNA"/>
</dbReference>
<protein>
    <recommendedName>
        <fullName evidence="4">C3H1-type domain-containing protein</fullName>
    </recommendedName>
</protein>
<evidence type="ECO:0000313" key="3">
    <source>
        <dbReference type="Proteomes" id="UP000626109"/>
    </source>
</evidence>
<gene>
    <name evidence="2" type="ORF">PGLA2088_LOCUS20199</name>
</gene>
<feature type="non-terminal residue" evidence="2">
    <location>
        <position position="1"/>
    </location>
</feature>